<dbReference type="Proteomes" id="UP000547973">
    <property type="component" value="Unassembled WGS sequence"/>
</dbReference>
<organism evidence="3 4">
    <name type="scientific">Demequina lutea</name>
    <dbReference type="NCBI Taxonomy" id="431489"/>
    <lineage>
        <taxon>Bacteria</taxon>
        <taxon>Bacillati</taxon>
        <taxon>Actinomycetota</taxon>
        <taxon>Actinomycetes</taxon>
        <taxon>Micrococcales</taxon>
        <taxon>Demequinaceae</taxon>
        <taxon>Demequina</taxon>
    </lineage>
</organism>
<dbReference type="PANTHER" id="PTHR31527:SF0">
    <property type="entry name" value="RE64534P"/>
    <property type="match status" value="1"/>
</dbReference>
<feature type="region of interest" description="Disordered" evidence="1">
    <location>
        <begin position="1"/>
        <end position="26"/>
    </location>
</feature>
<dbReference type="PANTHER" id="PTHR31527">
    <property type="entry name" value="RE64534P"/>
    <property type="match status" value="1"/>
</dbReference>
<dbReference type="NCBIfam" id="TIGR03425">
    <property type="entry name" value="urea_degr_2"/>
    <property type="match status" value="1"/>
</dbReference>
<dbReference type="InterPro" id="IPR017792">
    <property type="entry name" value="UAAP1"/>
</dbReference>
<gene>
    <name evidence="3" type="ORF">BKA03_000489</name>
</gene>
<dbReference type="Pfam" id="PF09347">
    <property type="entry name" value="DUF1989"/>
    <property type="match status" value="1"/>
</dbReference>
<reference evidence="3 4" key="1">
    <citation type="submission" date="2020-07" db="EMBL/GenBank/DDBJ databases">
        <title>Sequencing the genomes of 1000 actinobacteria strains.</title>
        <authorList>
            <person name="Klenk H.-P."/>
        </authorList>
    </citation>
    <scope>NUCLEOTIDE SEQUENCE [LARGE SCALE GENOMIC DNA]</scope>
    <source>
        <strain evidence="3 4">DSM 19970</strain>
    </source>
</reference>
<evidence type="ECO:0000313" key="3">
    <source>
        <dbReference type="EMBL" id="NYI40370.1"/>
    </source>
</evidence>
<keyword evidence="4" id="KW-1185">Reference proteome</keyword>
<dbReference type="OrthoDB" id="9772660at2"/>
<proteinExistence type="predicted"/>
<evidence type="ECO:0000256" key="1">
    <source>
        <dbReference type="SAM" id="MobiDB-lite"/>
    </source>
</evidence>
<dbReference type="AlphaFoldDB" id="A0A7Y9Z8V2"/>
<dbReference type="InterPro" id="IPR018959">
    <property type="entry name" value="DUF1989"/>
</dbReference>
<dbReference type="RefSeq" id="WP_152649577.1">
    <property type="nucleotide sequence ID" value="NZ_BBRC01000009.1"/>
</dbReference>
<dbReference type="EMBL" id="JACBZO010000001">
    <property type="protein sequence ID" value="NYI40370.1"/>
    <property type="molecule type" value="Genomic_DNA"/>
</dbReference>
<comment type="caution">
    <text evidence="3">The sequence shown here is derived from an EMBL/GenBank/DDBJ whole genome shotgun (WGS) entry which is preliminary data.</text>
</comment>
<evidence type="ECO:0000313" key="4">
    <source>
        <dbReference type="Proteomes" id="UP000547973"/>
    </source>
</evidence>
<feature type="domain" description="DUF1989" evidence="2">
    <location>
        <begin position="51"/>
        <end position="218"/>
    </location>
</feature>
<protein>
    <recommendedName>
        <fullName evidence="2">DUF1989 domain-containing protein</fullName>
    </recommendedName>
</protein>
<accession>A0A7Y9Z8V2</accession>
<evidence type="ECO:0000259" key="2">
    <source>
        <dbReference type="Pfam" id="PF09347"/>
    </source>
</evidence>
<sequence length="278" mass="29092">MSEIATDSPEGARAHARAQSGTVVDTMPVLPPSSASHWPGDVAVADRRWAETIAGGNYTALTVARGTLIEFTDLEGDACAHLALYNAWQIDERLNVADTIKVQWQAYPTTGQLLLSDRGRALASIVADSSAHHDTLAGTTNLAGNTARYGDGSPQSGSPAGRELLVLAAAKVGLSPRDIPPTLSFFQGVFAEPDGSLTFRGSAGAGAAVRIRAELPLIVLIANVPHPLDPRDDYVSTPLRLRAWAGEPGSAPSPETKVGPEAARAIANTIAYTELRGI</sequence>
<name>A0A7Y9Z8V2_9MICO</name>